<dbReference type="InterPro" id="IPR057798">
    <property type="entry name" value="PH_YqeB"/>
</dbReference>
<dbReference type="STRING" id="512565.AMIS_55280"/>
<reference evidence="4 5" key="1">
    <citation type="submission" date="2012-02" db="EMBL/GenBank/DDBJ databases">
        <title>Complete genome sequence of Actinoplanes missouriensis 431 (= NBRC 102363).</title>
        <authorList>
            <person name="Ohnishi Y."/>
            <person name="Ishikawa J."/>
            <person name="Sekine M."/>
            <person name="Hosoyama A."/>
            <person name="Harada T."/>
            <person name="Narita H."/>
            <person name="Hata T."/>
            <person name="Konno Y."/>
            <person name="Tutikane K."/>
            <person name="Fujita N."/>
            <person name="Horinouchi S."/>
            <person name="Hayakawa M."/>
        </authorList>
    </citation>
    <scope>NUCLEOTIDE SEQUENCE [LARGE SCALE GENOMIC DNA]</scope>
    <source>
        <strain evidence="5">ATCC 14538 / DSM 43046 / CBS 188.64 / JCM 3121 / NBRC 102363 / NCIMB 12654 / NRRL B-3342 / UNCC 431</strain>
    </source>
</reference>
<keyword evidence="5" id="KW-1185">Reference proteome</keyword>
<dbReference type="AlphaFoldDB" id="I0HCL1"/>
<feature type="transmembrane region" description="Helical" evidence="1">
    <location>
        <begin position="16"/>
        <end position="41"/>
    </location>
</feature>
<evidence type="ECO:0000259" key="2">
    <source>
        <dbReference type="Pfam" id="PF23493"/>
    </source>
</evidence>
<dbReference type="KEGG" id="ams:AMIS_55280"/>
<feature type="transmembrane region" description="Helical" evidence="1">
    <location>
        <begin position="61"/>
        <end position="84"/>
    </location>
</feature>
<evidence type="ECO:0000256" key="1">
    <source>
        <dbReference type="SAM" id="Phobius"/>
    </source>
</evidence>
<dbReference type="InterPro" id="IPR056411">
    <property type="entry name" value="CysS_C"/>
</dbReference>
<keyword evidence="1" id="KW-0812">Transmembrane</keyword>
<dbReference type="Pfam" id="PF23494">
    <property type="entry name" value="bPH_10"/>
    <property type="match status" value="1"/>
</dbReference>
<dbReference type="HOGENOM" id="CLU_092058_0_0_11"/>
<accession>I0HCL1</accession>
<sequence length="228" mass="24946">MTSEPTVLALSRTDRVLILCGPAVLGLLLALILPPVARWLAGFGGPVPFGFVVRAAAGVGGGWQLAVQAAIFMTVGALASAAILHRVTRITVADDEVELRTAGDRRTFARLDIGALYPERDLLILLDRDSRHLFHGEPGASRDRLGEAFRRHGYPWHDEDPFGELYHRWLPDSGVLPAEVAAVLSAREVALRKKAAKEAAELRAIVENLGYTVRDDGDKQFWRPLVRS</sequence>
<dbReference type="OrthoDB" id="5145029at2"/>
<proteinExistence type="predicted"/>
<dbReference type="RefSeq" id="WP_014445636.1">
    <property type="nucleotide sequence ID" value="NC_017093.1"/>
</dbReference>
<name>I0HCL1_ACTM4</name>
<evidence type="ECO:0000313" key="5">
    <source>
        <dbReference type="Proteomes" id="UP000007882"/>
    </source>
</evidence>
<organism evidence="4 5">
    <name type="scientific">Actinoplanes missouriensis (strain ATCC 14538 / DSM 43046 / CBS 188.64 / JCM 3121 / NBRC 102363 / NCIMB 12654 / NRRL B-3342 / UNCC 431)</name>
    <dbReference type="NCBI Taxonomy" id="512565"/>
    <lineage>
        <taxon>Bacteria</taxon>
        <taxon>Bacillati</taxon>
        <taxon>Actinomycetota</taxon>
        <taxon>Actinomycetes</taxon>
        <taxon>Micromonosporales</taxon>
        <taxon>Micromonosporaceae</taxon>
        <taxon>Actinoplanes</taxon>
    </lineage>
</organism>
<evidence type="ECO:0000313" key="4">
    <source>
        <dbReference type="EMBL" id="BAL90748.1"/>
    </source>
</evidence>
<protein>
    <recommendedName>
        <fullName evidence="6">DUF308 domain-containing protein</fullName>
    </recommendedName>
</protein>
<dbReference type="Pfam" id="PF23493">
    <property type="entry name" value="CysS_C"/>
    <property type="match status" value="1"/>
</dbReference>
<dbReference type="PATRIC" id="fig|512565.3.peg.5523"/>
<evidence type="ECO:0008006" key="6">
    <source>
        <dbReference type="Google" id="ProtNLM"/>
    </source>
</evidence>
<feature type="domain" description="Cysteinyl-tRNA ligase anticodon binding" evidence="2">
    <location>
        <begin position="176"/>
        <end position="223"/>
    </location>
</feature>
<feature type="domain" description="YqeB PH" evidence="3">
    <location>
        <begin position="6"/>
        <end position="157"/>
    </location>
</feature>
<dbReference type="EMBL" id="AP012319">
    <property type="protein sequence ID" value="BAL90748.1"/>
    <property type="molecule type" value="Genomic_DNA"/>
</dbReference>
<gene>
    <name evidence="4" type="ordered locus">AMIS_55280</name>
</gene>
<keyword evidence="1" id="KW-1133">Transmembrane helix</keyword>
<dbReference type="Proteomes" id="UP000007882">
    <property type="component" value="Chromosome"/>
</dbReference>
<keyword evidence="1" id="KW-0472">Membrane</keyword>
<evidence type="ECO:0000259" key="3">
    <source>
        <dbReference type="Pfam" id="PF23494"/>
    </source>
</evidence>
<dbReference type="eggNOG" id="ENOG502ZBUP">
    <property type="taxonomic scope" value="Bacteria"/>
</dbReference>